<feature type="compositionally biased region" description="Low complexity" evidence="1">
    <location>
        <begin position="18"/>
        <end position="31"/>
    </location>
</feature>
<proteinExistence type="predicted"/>
<accession>A0A8I2ZCL9</accession>
<dbReference type="Pfam" id="PF01764">
    <property type="entry name" value="Lipase_3"/>
    <property type="match status" value="1"/>
</dbReference>
<feature type="compositionally biased region" description="Low complexity" evidence="1">
    <location>
        <begin position="191"/>
        <end position="206"/>
    </location>
</feature>
<organism evidence="3 4">
    <name type="scientific">Verticillium longisporum</name>
    <name type="common">Verticillium dahliae var. longisporum</name>
    <dbReference type="NCBI Taxonomy" id="100787"/>
    <lineage>
        <taxon>Eukaryota</taxon>
        <taxon>Fungi</taxon>
        <taxon>Dikarya</taxon>
        <taxon>Ascomycota</taxon>
        <taxon>Pezizomycotina</taxon>
        <taxon>Sordariomycetes</taxon>
        <taxon>Hypocreomycetidae</taxon>
        <taxon>Glomerellales</taxon>
        <taxon>Plectosphaerellaceae</taxon>
        <taxon>Verticillium</taxon>
    </lineage>
</organism>
<gene>
    <name evidence="3" type="ORF">HYQ45_013383</name>
</gene>
<feature type="region of interest" description="Disordered" evidence="1">
    <location>
        <begin position="1"/>
        <end position="61"/>
    </location>
</feature>
<evidence type="ECO:0000313" key="4">
    <source>
        <dbReference type="Proteomes" id="UP000689129"/>
    </source>
</evidence>
<protein>
    <recommendedName>
        <fullName evidence="2">Fungal lipase-type domain-containing protein</fullName>
    </recommendedName>
</protein>
<feature type="region of interest" description="Disordered" evidence="1">
    <location>
        <begin position="172"/>
        <end position="206"/>
    </location>
</feature>
<reference evidence="3" key="1">
    <citation type="journal article" date="2021" name="Mol. Plant Pathol.">
        <title>A 20-kb lineage-specific genomic region tames virulence in pathogenic amphidiploid Verticillium longisporum.</title>
        <authorList>
            <person name="Harting R."/>
            <person name="Starke J."/>
            <person name="Kusch H."/>
            <person name="Poggeler S."/>
            <person name="Maurus I."/>
            <person name="Schluter R."/>
            <person name="Landesfeind M."/>
            <person name="Bulla I."/>
            <person name="Nowrousian M."/>
            <person name="de Jonge R."/>
            <person name="Stahlhut G."/>
            <person name="Hoff K.J."/>
            <person name="Asshauer K.P."/>
            <person name="Thurmer A."/>
            <person name="Stanke M."/>
            <person name="Daniel R."/>
            <person name="Morgenstern B."/>
            <person name="Thomma B.P.H.J."/>
            <person name="Kronstad J.W."/>
            <person name="Braus-Stromeyer S.A."/>
            <person name="Braus G.H."/>
        </authorList>
    </citation>
    <scope>NUCLEOTIDE SEQUENCE</scope>
    <source>
        <strain evidence="3">Vl32</strain>
    </source>
</reference>
<feature type="domain" description="Fungal lipase-type" evidence="2">
    <location>
        <begin position="282"/>
        <end position="427"/>
    </location>
</feature>
<dbReference type="EMBL" id="JAEMWZ010000320">
    <property type="protein sequence ID" value="KAG7125114.1"/>
    <property type="molecule type" value="Genomic_DNA"/>
</dbReference>
<dbReference type="Proteomes" id="UP000689129">
    <property type="component" value="Unassembled WGS sequence"/>
</dbReference>
<dbReference type="AlphaFoldDB" id="A0A8I2ZCL9"/>
<evidence type="ECO:0000256" key="1">
    <source>
        <dbReference type="SAM" id="MobiDB-lite"/>
    </source>
</evidence>
<dbReference type="GO" id="GO:0006629">
    <property type="term" value="P:lipid metabolic process"/>
    <property type="evidence" value="ECO:0007669"/>
    <property type="project" value="InterPro"/>
</dbReference>
<evidence type="ECO:0000259" key="2">
    <source>
        <dbReference type="Pfam" id="PF01764"/>
    </source>
</evidence>
<comment type="caution">
    <text evidence="3">The sequence shown here is derived from an EMBL/GenBank/DDBJ whole genome shotgun (WGS) entry which is preliminary data.</text>
</comment>
<dbReference type="InterPro" id="IPR002921">
    <property type="entry name" value="Fungal_lipase-type"/>
</dbReference>
<feature type="region of interest" description="Disordered" evidence="1">
    <location>
        <begin position="447"/>
        <end position="527"/>
    </location>
</feature>
<dbReference type="PANTHER" id="PTHR46023">
    <property type="entry name" value="LIPASE CLASS 3 PROTEIN-LIKE"/>
    <property type="match status" value="1"/>
</dbReference>
<dbReference type="CDD" id="cd00519">
    <property type="entry name" value="Lipase_3"/>
    <property type="match status" value="1"/>
</dbReference>
<dbReference type="PANTHER" id="PTHR46023:SF6">
    <property type="entry name" value="LIPASE CLASS 3 FAMILY PROTEIN"/>
    <property type="match status" value="1"/>
</dbReference>
<feature type="compositionally biased region" description="Basic and acidic residues" evidence="1">
    <location>
        <begin position="447"/>
        <end position="496"/>
    </location>
</feature>
<evidence type="ECO:0000313" key="3">
    <source>
        <dbReference type="EMBL" id="KAG7125114.1"/>
    </source>
</evidence>
<name>A0A8I2ZCL9_VERLO</name>
<dbReference type="OrthoDB" id="438440at2759"/>
<sequence length="609" mass="66670">MGWFDRKKVVKANKTAEPQLQHQSQLQPQTQHHQDTALPAPPSYHNAVTNQPSQQWAPPFGFQPGFGPAPVVVNQVQNFYGLADNNNSEARPPTAQTQLVARPKYQHEELLDKPQSKPTPKSSCAALTVPDMAEIEAGFHPHAQELIHQTSLAVDLLTNTFAAVLATIDEPTVPEKESSHSKPGARKTRPSKSSTKPSEKPPSSSPLAKIYAYANSRLPSDLKPLRLYIPTWPLLCLAAHYAERVYSSRPDSPHITVAPDRRTGAKAMLLATAAADNAAALVLAVRGSASLADWAVNLRAAPASPAGFLDDAGNLCHAGFLGVARAMAGPLAARLRRLLDEEPRRRGHSLLVTGHSAGGAVAALLFCHMLAVDGGRGALGDVARRFKRVHCVVFGCPPVSLLPLALPPGTRRNLFLGFVNEGDPVVRADRGYVKSLVELMASPVPVVERRERSEEKRGEDRRHDQRDREARRERQDKRERDERREREDRKAREKKSMAQLIGLGPKAASRDEKPKRRRRRPVWPVPTSTLSVPGRIVVLRSGRPEAEGTRRSVEARLDEGVVAHITTDEQLRSVVWGDPVAHSMRLYAGRVETLAVGAVLGRRGGPGED</sequence>